<keyword evidence="3 6" id="KW-0812">Transmembrane</keyword>
<gene>
    <name evidence="7" type="ORF">CK501_00600</name>
</gene>
<dbReference type="SUPFAM" id="SSF140478">
    <property type="entry name" value="LemA-like"/>
    <property type="match status" value="1"/>
</dbReference>
<dbReference type="AlphaFoldDB" id="A0A2A2FAR8"/>
<dbReference type="PANTHER" id="PTHR34478:SF1">
    <property type="entry name" value="PROTEIN LEMA"/>
    <property type="match status" value="1"/>
</dbReference>
<protein>
    <recommendedName>
        <fullName evidence="9">LemA family protein</fullName>
    </recommendedName>
</protein>
<reference evidence="7 8" key="1">
    <citation type="submission" date="2017-08" db="EMBL/GenBank/DDBJ databases">
        <title>Halovibrio sewagensis sp. nov., isolated from wastewater of high salinity.</title>
        <authorList>
            <person name="Dong X."/>
            <person name="Zhang G."/>
        </authorList>
    </citation>
    <scope>NUCLEOTIDE SEQUENCE [LARGE SCALE GENOMIC DNA]</scope>
    <source>
        <strain evidence="7 8">YL5-2</strain>
    </source>
</reference>
<keyword evidence="4 6" id="KW-1133">Transmembrane helix</keyword>
<organism evidence="7 8">
    <name type="scientific">Halovibrio salipaludis</name>
    <dbReference type="NCBI Taxonomy" id="2032626"/>
    <lineage>
        <taxon>Bacteria</taxon>
        <taxon>Pseudomonadati</taxon>
        <taxon>Pseudomonadota</taxon>
        <taxon>Gammaproteobacteria</taxon>
        <taxon>Oceanospirillales</taxon>
        <taxon>Halomonadaceae</taxon>
        <taxon>Halovibrio</taxon>
    </lineage>
</organism>
<dbReference type="Pfam" id="PF04011">
    <property type="entry name" value="LemA"/>
    <property type="match status" value="1"/>
</dbReference>
<evidence type="ECO:0000256" key="1">
    <source>
        <dbReference type="ARBA" id="ARBA00004167"/>
    </source>
</evidence>
<evidence type="ECO:0000313" key="7">
    <source>
        <dbReference type="EMBL" id="PAU81685.1"/>
    </source>
</evidence>
<keyword evidence="8" id="KW-1185">Reference proteome</keyword>
<accession>A0A2A2FAR8</accession>
<dbReference type="EMBL" id="NSKD01000001">
    <property type="protein sequence ID" value="PAU81685.1"/>
    <property type="molecule type" value="Genomic_DNA"/>
</dbReference>
<evidence type="ECO:0000256" key="5">
    <source>
        <dbReference type="ARBA" id="ARBA00023136"/>
    </source>
</evidence>
<comment type="similarity">
    <text evidence="2">Belongs to the LemA family.</text>
</comment>
<feature type="transmembrane region" description="Helical" evidence="6">
    <location>
        <begin position="6"/>
        <end position="24"/>
    </location>
</feature>
<dbReference type="InterPro" id="IPR023353">
    <property type="entry name" value="LemA-like_dom_sf"/>
</dbReference>
<dbReference type="OrthoDB" id="9804152at2"/>
<evidence type="ECO:0000256" key="2">
    <source>
        <dbReference type="ARBA" id="ARBA00008854"/>
    </source>
</evidence>
<dbReference type="GO" id="GO:0016020">
    <property type="term" value="C:membrane"/>
    <property type="evidence" value="ECO:0007669"/>
    <property type="project" value="UniProtKB-SubCell"/>
</dbReference>
<proteinExistence type="inferred from homology"/>
<sequence length="197" mass="22040">MDTTTLIGLAVIALVVGYAIYIYNHLVTLKNRFRNAFAQIDVQLKRRHDLIPNLVETAQGYLTHERETLARVTEARAGAVNAQDDARRDPGDGQKMNNLASAENMLTKALGGFNAVMENYPDLKADQTMLQLMEELASTENRVAFARQSFNDSVMDYNTYREKFPNNFMSGFFAFKPAGLLEFDTEALSEPPSVSFG</sequence>
<evidence type="ECO:0000256" key="3">
    <source>
        <dbReference type="ARBA" id="ARBA00022692"/>
    </source>
</evidence>
<evidence type="ECO:0000256" key="6">
    <source>
        <dbReference type="SAM" id="Phobius"/>
    </source>
</evidence>
<dbReference type="Gene3D" id="1.20.1440.20">
    <property type="entry name" value="LemA-like domain"/>
    <property type="match status" value="1"/>
</dbReference>
<evidence type="ECO:0000256" key="4">
    <source>
        <dbReference type="ARBA" id="ARBA00022989"/>
    </source>
</evidence>
<dbReference type="InterPro" id="IPR007156">
    <property type="entry name" value="MamQ_LemA"/>
</dbReference>
<evidence type="ECO:0000313" key="8">
    <source>
        <dbReference type="Proteomes" id="UP000218896"/>
    </source>
</evidence>
<dbReference type="RefSeq" id="WP_095615789.1">
    <property type="nucleotide sequence ID" value="NZ_NSKD01000001.1"/>
</dbReference>
<evidence type="ECO:0008006" key="9">
    <source>
        <dbReference type="Google" id="ProtNLM"/>
    </source>
</evidence>
<keyword evidence="5 6" id="KW-0472">Membrane</keyword>
<dbReference type="Proteomes" id="UP000218896">
    <property type="component" value="Unassembled WGS sequence"/>
</dbReference>
<name>A0A2A2FAR8_9GAMM</name>
<dbReference type="PANTHER" id="PTHR34478">
    <property type="entry name" value="PROTEIN LEMA"/>
    <property type="match status" value="1"/>
</dbReference>
<comment type="subcellular location">
    <subcellularLocation>
        <location evidence="1">Membrane</location>
        <topology evidence="1">Single-pass membrane protein</topology>
    </subcellularLocation>
</comment>
<comment type="caution">
    <text evidence="7">The sequence shown here is derived from an EMBL/GenBank/DDBJ whole genome shotgun (WGS) entry which is preliminary data.</text>
</comment>